<dbReference type="EMBL" id="JAHIBW010000015">
    <property type="protein sequence ID" value="KAG7304075.1"/>
    <property type="molecule type" value="Genomic_DNA"/>
</dbReference>
<sequence>HTLQCPLAREWAAAAAAQGRWRPAFRTPASCETSPFVTNYLHLMSNQYYIHFPALKHSSHISVVSYTCINAGSQLHTRSNLTKEFGKLYAAFVGARERAPRLASGKSARRLQQKPVRPDITSLYHTHELSDKRSGYRTLLVILISESKAE</sequence>
<name>A0ABQ7QFT5_PLUXY</name>
<feature type="non-terminal residue" evidence="1">
    <location>
        <position position="1"/>
    </location>
</feature>
<gene>
    <name evidence="1" type="ORF">JYU34_011005</name>
</gene>
<protein>
    <submittedName>
        <fullName evidence="1">Uncharacterized protein</fullName>
    </submittedName>
</protein>
<evidence type="ECO:0000313" key="2">
    <source>
        <dbReference type="Proteomes" id="UP000823941"/>
    </source>
</evidence>
<organism evidence="1 2">
    <name type="scientific">Plutella xylostella</name>
    <name type="common">Diamondback moth</name>
    <name type="synonym">Plutella maculipennis</name>
    <dbReference type="NCBI Taxonomy" id="51655"/>
    <lineage>
        <taxon>Eukaryota</taxon>
        <taxon>Metazoa</taxon>
        <taxon>Ecdysozoa</taxon>
        <taxon>Arthropoda</taxon>
        <taxon>Hexapoda</taxon>
        <taxon>Insecta</taxon>
        <taxon>Pterygota</taxon>
        <taxon>Neoptera</taxon>
        <taxon>Endopterygota</taxon>
        <taxon>Lepidoptera</taxon>
        <taxon>Glossata</taxon>
        <taxon>Ditrysia</taxon>
        <taxon>Yponomeutoidea</taxon>
        <taxon>Plutellidae</taxon>
        <taxon>Plutella</taxon>
    </lineage>
</organism>
<evidence type="ECO:0000313" key="1">
    <source>
        <dbReference type="EMBL" id="KAG7304075.1"/>
    </source>
</evidence>
<keyword evidence="2" id="KW-1185">Reference proteome</keyword>
<accession>A0ABQ7QFT5</accession>
<reference evidence="1 2" key="1">
    <citation type="submission" date="2021-06" db="EMBL/GenBank/DDBJ databases">
        <title>A haploid diamondback moth (Plutella xylostella L.) genome assembly resolves 31 chromosomes and identifies a diamide resistance mutation.</title>
        <authorList>
            <person name="Ward C.M."/>
            <person name="Perry K.D."/>
            <person name="Baker G."/>
            <person name="Powis K."/>
            <person name="Heckel D.G."/>
            <person name="Baxter S.W."/>
        </authorList>
    </citation>
    <scope>NUCLEOTIDE SEQUENCE [LARGE SCALE GENOMIC DNA]</scope>
    <source>
        <strain evidence="1 2">LV</strain>
        <tissue evidence="1">Single pupa</tissue>
    </source>
</reference>
<proteinExistence type="predicted"/>
<comment type="caution">
    <text evidence="1">The sequence shown here is derived from an EMBL/GenBank/DDBJ whole genome shotgun (WGS) entry which is preliminary data.</text>
</comment>
<dbReference type="Proteomes" id="UP000823941">
    <property type="component" value="Chromosome 15"/>
</dbReference>